<dbReference type="AlphaFoldDB" id="A0A450XRP0"/>
<keyword evidence="2" id="KW-0808">Transferase</keyword>
<dbReference type="GO" id="GO:0016740">
    <property type="term" value="F:transferase activity"/>
    <property type="evidence" value="ECO:0007669"/>
    <property type="project" value="UniProtKB-KW"/>
</dbReference>
<evidence type="ECO:0000313" key="3">
    <source>
        <dbReference type="EMBL" id="VFK34981.1"/>
    </source>
</evidence>
<dbReference type="EMBL" id="CAADFQ010000094">
    <property type="protein sequence ID" value="VFK34981.1"/>
    <property type="molecule type" value="Genomic_DNA"/>
</dbReference>
<dbReference type="EMBL" id="CAADGH010000099">
    <property type="protein sequence ID" value="VFK77099.1"/>
    <property type="molecule type" value="Genomic_DNA"/>
</dbReference>
<name>A0A450XRP0_9GAMM</name>
<evidence type="ECO:0000313" key="4">
    <source>
        <dbReference type="EMBL" id="VFK77099.1"/>
    </source>
</evidence>
<feature type="domain" description="Polymerase beta nucleotidyltransferase" evidence="1">
    <location>
        <begin position="18"/>
        <end position="100"/>
    </location>
</feature>
<dbReference type="Pfam" id="PF18765">
    <property type="entry name" value="Polbeta"/>
    <property type="match status" value="1"/>
</dbReference>
<gene>
    <name evidence="2" type="ORF">BECKMB1821G_GA0114241_109811</name>
    <name evidence="4" type="ORF">BECKMB1821H_GA0114242_109911</name>
    <name evidence="3" type="ORF">BECKMB1821I_GA0114274_10943</name>
</gene>
<dbReference type="EMBL" id="CAADFO010000098">
    <property type="protein sequence ID" value="VFK31961.1"/>
    <property type="molecule type" value="Genomic_DNA"/>
</dbReference>
<dbReference type="InterPro" id="IPR041633">
    <property type="entry name" value="Polbeta"/>
</dbReference>
<protein>
    <submittedName>
        <fullName evidence="2">Nucleotidyltransferase domain-containing protein</fullName>
    </submittedName>
</protein>
<dbReference type="SUPFAM" id="SSF81301">
    <property type="entry name" value="Nucleotidyltransferase"/>
    <property type="match status" value="1"/>
</dbReference>
<dbReference type="Gene3D" id="3.30.460.10">
    <property type="entry name" value="Beta Polymerase, domain 2"/>
    <property type="match status" value="1"/>
</dbReference>
<reference evidence="2" key="1">
    <citation type="submission" date="2019-02" db="EMBL/GenBank/DDBJ databases">
        <authorList>
            <person name="Gruber-Vodicka R. H."/>
            <person name="Seah K. B. B."/>
        </authorList>
    </citation>
    <scope>NUCLEOTIDE SEQUENCE</scope>
    <source>
        <strain evidence="2">BECK_BZ197</strain>
        <strain evidence="4">BECK_BZ198</strain>
        <strain evidence="3">BECK_BZ199</strain>
    </source>
</reference>
<proteinExistence type="predicted"/>
<dbReference type="InterPro" id="IPR043519">
    <property type="entry name" value="NT_sf"/>
</dbReference>
<organism evidence="2">
    <name type="scientific">Candidatus Kentrum sp. MB</name>
    <dbReference type="NCBI Taxonomy" id="2138164"/>
    <lineage>
        <taxon>Bacteria</taxon>
        <taxon>Pseudomonadati</taxon>
        <taxon>Pseudomonadota</taxon>
        <taxon>Gammaproteobacteria</taxon>
        <taxon>Candidatus Kentrum</taxon>
    </lineage>
</organism>
<dbReference type="CDD" id="cd05403">
    <property type="entry name" value="NT_KNTase_like"/>
    <property type="match status" value="1"/>
</dbReference>
<evidence type="ECO:0000259" key="1">
    <source>
        <dbReference type="Pfam" id="PF18765"/>
    </source>
</evidence>
<sequence length="101" mass="11580">MMNGHRLNEREMGLLVGLFRRHREIEQVILFGSRAKGNARPNSDIDLAIVGICDDLAMEALARELEALPLPYRFDLKSLTTVRHRALREHIERVGIVIHAR</sequence>
<evidence type="ECO:0000313" key="2">
    <source>
        <dbReference type="EMBL" id="VFK31961.1"/>
    </source>
</evidence>
<accession>A0A450XRP0</accession>